<dbReference type="Proteomes" id="UP001388673">
    <property type="component" value="Unassembled WGS sequence"/>
</dbReference>
<keyword evidence="5" id="KW-1185">Reference proteome</keyword>
<dbReference type="EMBL" id="JBCAWK010000009">
    <property type="protein sequence ID" value="KAK8849373.1"/>
    <property type="molecule type" value="Genomic_DNA"/>
</dbReference>
<evidence type="ECO:0000259" key="3">
    <source>
        <dbReference type="SMART" id="SM00754"/>
    </source>
</evidence>
<gene>
    <name evidence="4" type="ORF">IAR55_004705</name>
</gene>
<proteinExistence type="predicted"/>
<organism evidence="4 5">
    <name type="scientific">Kwoniella newhampshirensis</name>
    <dbReference type="NCBI Taxonomy" id="1651941"/>
    <lineage>
        <taxon>Eukaryota</taxon>
        <taxon>Fungi</taxon>
        <taxon>Dikarya</taxon>
        <taxon>Basidiomycota</taxon>
        <taxon>Agaricomycotina</taxon>
        <taxon>Tremellomycetes</taxon>
        <taxon>Tremellales</taxon>
        <taxon>Cryptococcaceae</taxon>
        <taxon>Kwoniella</taxon>
    </lineage>
</organism>
<feature type="chain" id="PRO_5043620601" description="CHRD domain-containing protein" evidence="2">
    <location>
        <begin position="18"/>
        <end position="210"/>
    </location>
</feature>
<dbReference type="AlphaFoldDB" id="A0AAW0YZG9"/>
<feature type="region of interest" description="Disordered" evidence="1">
    <location>
        <begin position="22"/>
        <end position="42"/>
    </location>
</feature>
<accession>A0AAW0YZG9</accession>
<dbReference type="KEGG" id="kne:92181963"/>
<dbReference type="RefSeq" id="XP_066801261.1">
    <property type="nucleotide sequence ID" value="XM_066947802.1"/>
</dbReference>
<evidence type="ECO:0000313" key="4">
    <source>
        <dbReference type="EMBL" id="KAK8849373.1"/>
    </source>
</evidence>
<reference evidence="4 5" key="1">
    <citation type="journal article" date="2024" name="bioRxiv">
        <title>Comparative genomics of Cryptococcus and Kwoniella reveals pathogenesis evolution and contrasting karyotype dynamics via intercentromeric recombination or chromosome fusion.</title>
        <authorList>
            <person name="Coelho M.A."/>
            <person name="David-Palma M."/>
            <person name="Shea T."/>
            <person name="Bowers K."/>
            <person name="McGinley-Smith S."/>
            <person name="Mohammad A.W."/>
            <person name="Gnirke A."/>
            <person name="Yurkov A.M."/>
            <person name="Nowrousian M."/>
            <person name="Sun S."/>
            <person name="Cuomo C.A."/>
            <person name="Heitman J."/>
        </authorList>
    </citation>
    <scope>NUCLEOTIDE SEQUENCE [LARGE SCALE GENOMIC DNA]</scope>
    <source>
        <strain evidence="4 5">CBS 13917</strain>
    </source>
</reference>
<keyword evidence="2" id="KW-0732">Signal</keyword>
<name>A0AAW0YZG9_9TREE</name>
<evidence type="ECO:0000313" key="5">
    <source>
        <dbReference type="Proteomes" id="UP001388673"/>
    </source>
</evidence>
<sequence>MKWSALALALLPLTALAAPTNDKDWKNDHHDDKDADKWDDKHDDKQKYTDAFPFVFTSTIVAYASPDTIVNNSQVAVPGLADGWGQFAFGLNSEENVICYNISVWLRGNYSSPAVTATHIHQAVAGRAGPPRIAFPNPRILNGEDIEEFSWRRSVGCLYGPFTTGVVANGTDTGAGFTVAALEADPTGFFADTHTVQFPAGAIRGQLDFE</sequence>
<protein>
    <recommendedName>
        <fullName evidence="3">CHRD domain-containing protein</fullName>
    </recommendedName>
</protein>
<dbReference type="SMART" id="SM00754">
    <property type="entry name" value="CHRD"/>
    <property type="match status" value="1"/>
</dbReference>
<evidence type="ECO:0000256" key="2">
    <source>
        <dbReference type="SAM" id="SignalP"/>
    </source>
</evidence>
<comment type="caution">
    <text evidence="4">The sequence shown here is derived from an EMBL/GenBank/DDBJ whole genome shotgun (WGS) entry which is preliminary data.</text>
</comment>
<dbReference type="GeneID" id="92181963"/>
<feature type="signal peptide" evidence="2">
    <location>
        <begin position="1"/>
        <end position="17"/>
    </location>
</feature>
<evidence type="ECO:0000256" key="1">
    <source>
        <dbReference type="SAM" id="MobiDB-lite"/>
    </source>
</evidence>
<dbReference type="InterPro" id="IPR010895">
    <property type="entry name" value="CHRD"/>
</dbReference>
<feature type="domain" description="CHRD" evidence="3">
    <location>
        <begin position="58"/>
        <end position="209"/>
    </location>
</feature>
<dbReference type="Pfam" id="PF07452">
    <property type="entry name" value="CHRD"/>
    <property type="match status" value="1"/>
</dbReference>